<dbReference type="EMBL" id="CM000782">
    <property type="protein sequence ID" value="AQK78134.1"/>
    <property type="molecule type" value="Genomic_DNA"/>
</dbReference>
<dbReference type="SUPFAM" id="SSF54001">
    <property type="entry name" value="Cysteine proteinases"/>
    <property type="match status" value="1"/>
</dbReference>
<dbReference type="OMA" id="VNQKPEC"/>
<dbReference type="PANTHER" id="PTHR24006:SF807">
    <property type="entry name" value="OS08G0527100 PROTEIN"/>
    <property type="match status" value="1"/>
</dbReference>
<evidence type="ECO:0000259" key="2">
    <source>
        <dbReference type="PROSITE" id="PS50235"/>
    </source>
</evidence>
<sequence length="581" mass="65193">MGKEEKGARAAKKGTSSGKAPLLQPRYSVRGDAAASQKTDVVTDYAGSKECEDFHYDTMEMHQFLETIEGLKGHPQCVDCRREAVAGNPALLNPRFVMCSGCSQCFCAGLASNEDGPIGHAQLHAKSACHPVALWIDQPDAAYCFQCAHSLSLKVIALAARSHNHGYAVRGMPNFRAKCYVNALVQCLLALDDLWMSMLGPRAPAGPLGVALKELFLETRSGNDAGAFLNTRRLMESICLLDAGYRTTDHQDCQELLVHVRNGLIDEERKKKLPDVRKDDVPTVVDSIFKGEVSVMWTCSRCLNTAGKDEEFYELSLPLPPSKKHPSRSVPAIKQCRRIQKEVPKFWELLKHYFYACVGEMTVQYDHIKQLGMFEQSELEKLFYRSVMLTFFLDENCCFAEEKKAAVSLTSVKQCIKYYFRKVKVQNRCEICEKPSTSRSKDGGQIVANINSGGHAYVTLCLSKLPPVLTIHVLRFNINDKRVGHVKFEENIDVGEYLDPRSTDKDDARYRLVGVIEHLGRTVTPGHFVAYVRGSRIVSEKELSSSSSSWFQANDIRIRNISLDDVLKHEAFLLFYEKIKA</sequence>
<evidence type="ECO:0000313" key="3">
    <source>
        <dbReference type="EMBL" id="AQK78134.1"/>
    </source>
</evidence>
<dbReference type="ExpressionAtlas" id="A0A1D6LDR0">
    <property type="expression patterns" value="baseline and differential"/>
</dbReference>
<keyword evidence="3" id="KW-0378">Hydrolase</keyword>
<dbReference type="InterPro" id="IPR050164">
    <property type="entry name" value="Peptidase_C19"/>
</dbReference>
<accession>A0A1D6LDR0</accession>
<dbReference type="InterPro" id="IPR013083">
    <property type="entry name" value="Znf_RING/FYVE/PHD"/>
</dbReference>
<evidence type="ECO:0000256" key="1">
    <source>
        <dbReference type="ARBA" id="ARBA00009085"/>
    </source>
</evidence>
<dbReference type="InterPro" id="IPR001394">
    <property type="entry name" value="Peptidase_C19_UCH"/>
</dbReference>
<dbReference type="Gene3D" id="3.30.40.10">
    <property type="entry name" value="Zinc/RING finger domain, C3HC4 (zinc finger)"/>
    <property type="match status" value="1"/>
</dbReference>
<dbReference type="InterPro" id="IPR028889">
    <property type="entry name" value="USP"/>
</dbReference>
<dbReference type="PaxDb" id="4577-GRMZM2G370188_P01"/>
<dbReference type="PROSITE" id="PS00973">
    <property type="entry name" value="USP_2"/>
    <property type="match status" value="1"/>
</dbReference>
<dbReference type="InterPro" id="IPR038765">
    <property type="entry name" value="Papain-like_cys_pep_sf"/>
</dbReference>
<dbReference type="AlphaFoldDB" id="A0A1D6LDR0"/>
<dbReference type="Gene3D" id="3.90.70.10">
    <property type="entry name" value="Cysteine proteinases"/>
    <property type="match status" value="1"/>
</dbReference>
<dbReference type="Pfam" id="PF00443">
    <property type="entry name" value="UCH"/>
    <property type="match status" value="1"/>
</dbReference>
<gene>
    <name evidence="3" type="ORF">ZEAMMB73_Zm00001d035033</name>
</gene>
<dbReference type="STRING" id="4577.A0A1D6LDR0"/>
<protein>
    <submittedName>
        <fullName evidence="3">Putative ubiquitin carboxyl-terminal hydrolase superfamily protein</fullName>
    </submittedName>
</protein>
<organism evidence="3">
    <name type="scientific">Zea mays</name>
    <name type="common">Maize</name>
    <dbReference type="NCBI Taxonomy" id="4577"/>
    <lineage>
        <taxon>Eukaryota</taxon>
        <taxon>Viridiplantae</taxon>
        <taxon>Streptophyta</taxon>
        <taxon>Embryophyta</taxon>
        <taxon>Tracheophyta</taxon>
        <taxon>Spermatophyta</taxon>
        <taxon>Magnoliopsida</taxon>
        <taxon>Liliopsida</taxon>
        <taxon>Poales</taxon>
        <taxon>Poaceae</taxon>
        <taxon>PACMAD clade</taxon>
        <taxon>Panicoideae</taxon>
        <taxon>Andropogonodae</taxon>
        <taxon>Andropogoneae</taxon>
        <taxon>Tripsacinae</taxon>
        <taxon>Zea</taxon>
    </lineage>
</organism>
<dbReference type="SUPFAM" id="SSF57850">
    <property type="entry name" value="RING/U-box"/>
    <property type="match status" value="1"/>
</dbReference>
<dbReference type="GO" id="GO:0004843">
    <property type="term" value="F:cysteine-type deubiquitinase activity"/>
    <property type="evidence" value="ECO:0007669"/>
    <property type="project" value="InterPro"/>
</dbReference>
<proteinExistence type="inferred from homology"/>
<dbReference type="InParanoid" id="A0A1D6LDR0"/>
<reference evidence="3" key="1">
    <citation type="submission" date="2015-12" db="EMBL/GenBank/DDBJ databases">
        <title>Update maize B73 reference genome by single molecule sequencing technologies.</title>
        <authorList>
            <consortium name="Maize Genome Sequencing Project"/>
            <person name="Ware D."/>
        </authorList>
    </citation>
    <scope>NUCLEOTIDE SEQUENCE</scope>
    <source>
        <tissue evidence="3">Seedling</tissue>
    </source>
</reference>
<dbReference type="InterPro" id="IPR018200">
    <property type="entry name" value="USP_CS"/>
</dbReference>
<dbReference type="GO" id="GO:0016579">
    <property type="term" value="P:protein deubiquitination"/>
    <property type="evidence" value="ECO:0007669"/>
    <property type="project" value="InterPro"/>
</dbReference>
<dbReference type="PROSITE" id="PS50235">
    <property type="entry name" value="USP_3"/>
    <property type="match status" value="1"/>
</dbReference>
<feature type="domain" description="USP" evidence="2">
    <location>
        <begin position="170"/>
        <end position="579"/>
    </location>
</feature>
<name>A0A1D6LDR0_MAIZE</name>
<dbReference type="PANTHER" id="PTHR24006">
    <property type="entry name" value="UBIQUITIN CARBOXYL-TERMINAL HYDROLASE"/>
    <property type="match status" value="1"/>
</dbReference>
<comment type="similarity">
    <text evidence="1">Belongs to the peptidase C19 family.</text>
</comment>